<organism evidence="1 2">
    <name type="scientific">Colletotrichum spaethianum</name>
    <dbReference type="NCBI Taxonomy" id="700344"/>
    <lineage>
        <taxon>Eukaryota</taxon>
        <taxon>Fungi</taxon>
        <taxon>Dikarya</taxon>
        <taxon>Ascomycota</taxon>
        <taxon>Pezizomycotina</taxon>
        <taxon>Sordariomycetes</taxon>
        <taxon>Hypocreomycetidae</taxon>
        <taxon>Glomerellales</taxon>
        <taxon>Glomerellaceae</taxon>
        <taxon>Colletotrichum</taxon>
        <taxon>Colletotrichum spaethianum species complex</taxon>
    </lineage>
</organism>
<comment type="caution">
    <text evidence="1">The sequence shown here is derived from an EMBL/GenBank/DDBJ whole genome shotgun (WGS) entry which is preliminary data.</text>
</comment>
<dbReference type="GeneID" id="73327936"/>
<protein>
    <submittedName>
        <fullName evidence="1">Uncharacterized protein</fullName>
    </submittedName>
</protein>
<dbReference type="AlphaFoldDB" id="A0AA37LI41"/>
<gene>
    <name evidence="1" type="ORF">ColSpa_07134</name>
</gene>
<proteinExistence type="predicted"/>
<name>A0AA37LI41_9PEZI</name>
<dbReference type="Proteomes" id="UP001055115">
    <property type="component" value="Unassembled WGS sequence"/>
</dbReference>
<keyword evidence="2" id="KW-1185">Reference proteome</keyword>
<reference evidence="1 2" key="1">
    <citation type="submission" date="2022-03" db="EMBL/GenBank/DDBJ databases">
        <title>Genome data of Colletotrichum spp.</title>
        <authorList>
            <person name="Utami Y.D."/>
            <person name="Hiruma K."/>
        </authorList>
    </citation>
    <scope>NUCLEOTIDE SEQUENCE [LARGE SCALE GENOMIC DNA]</scope>
    <source>
        <strain evidence="1 2">MAFF 239500</strain>
    </source>
</reference>
<accession>A0AA37LI41</accession>
<evidence type="ECO:0000313" key="2">
    <source>
        <dbReference type="Proteomes" id="UP001055115"/>
    </source>
</evidence>
<dbReference type="EMBL" id="BQXU01000018">
    <property type="protein sequence ID" value="GKT46953.1"/>
    <property type="molecule type" value="Genomic_DNA"/>
</dbReference>
<evidence type="ECO:0000313" key="1">
    <source>
        <dbReference type="EMBL" id="GKT46953.1"/>
    </source>
</evidence>
<sequence>MSRATMRWTPEVDQNILVAIVKTMIPSGEQYSAIIEELHSQGYSFTASALKCAFPTFLPPSFHFCLQGPCSRDPLPLLYKINSIALASRFSLFLFRRPEFMFNTT</sequence>
<dbReference type="RefSeq" id="XP_049129303.1">
    <property type="nucleotide sequence ID" value="XM_049273346.1"/>
</dbReference>